<accession>U5L442</accession>
<dbReference type="Proteomes" id="UP000017805">
    <property type="component" value="Chromosome"/>
</dbReference>
<proteinExistence type="predicted"/>
<organism evidence="1 2">
    <name type="scientific">Bacillus infantis NRRL B-14911</name>
    <dbReference type="NCBI Taxonomy" id="1367477"/>
    <lineage>
        <taxon>Bacteria</taxon>
        <taxon>Bacillati</taxon>
        <taxon>Bacillota</taxon>
        <taxon>Bacilli</taxon>
        <taxon>Bacillales</taxon>
        <taxon>Bacillaceae</taxon>
        <taxon>Bacillus</taxon>
    </lineage>
</organism>
<dbReference type="KEGG" id="bif:N288_00290"/>
<reference evidence="1 2" key="1">
    <citation type="submission" date="2013-07" db="EMBL/GenBank/DDBJ databases">
        <title>Complete genome sequence of Bacillus infantis NRRL B-14911 that has potential to induce cardiac disease by antigenic mimicry.</title>
        <authorList>
            <person name="Massilamany C."/>
            <person name="Smith T.P.L."/>
            <person name="Loy J.D."/>
            <person name="Barletta R."/>
            <person name="Reddy J."/>
        </authorList>
    </citation>
    <scope>NUCLEOTIDE SEQUENCE [LARGE SCALE GENOMIC DNA]</scope>
    <source>
        <strain evidence="1 2">NRRL B-14911</strain>
    </source>
</reference>
<gene>
    <name evidence="1" type="ORF">N288_00290</name>
</gene>
<dbReference type="PATRIC" id="fig|1367477.3.peg.49"/>
<keyword evidence="2" id="KW-1185">Reference proteome</keyword>
<dbReference type="STRING" id="1367477.N288_00290"/>
<dbReference type="AlphaFoldDB" id="U5L442"/>
<protein>
    <submittedName>
        <fullName evidence="1">Uncharacterized protein</fullName>
    </submittedName>
</protein>
<dbReference type="EMBL" id="CP006643">
    <property type="protein sequence ID" value="AGX02094.1"/>
    <property type="molecule type" value="Genomic_DNA"/>
</dbReference>
<evidence type="ECO:0000313" key="2">
    <source>
        <dbReference type="Proteomes" id="UP000017805"/>
    </source>
</evidence>
<sequence>MLKSGRTGFRQLCFQAAQMISSKVFLSYSYLAHNSLILGNDKNVEK</sequence>
<evidence type="ECO:0000313" key="1">
    <source>
        <dbReference type="EMBL" id="AGX02094.1"/>
    </source>
</evidence>
<name>U5L442_9BACI</name>
<dbReference type="HOGENOM" id="CLU_3180164_0_0_9"/>